<feature type="region of interest" description="Disordered" evidence="1">
    <location>
        <begin position="1"/>
        <end position="21"/>
    </location>
</feature>
<dbReference type="STRING" id="106549.A0A540LRG9"/>
<evidence type="ECO:0000313" key="3">
    <source>
        <dbReference type="Proteomes" id="UP000315295"/>
    </source>
</evidence>
<organism evidence="2 3">
    <name type="scientific">Malus baccata</name>
    <name type="common">Siberian crab apple</name>
    <name type="synonym">Pyrus baccata</name>
    <dbReference type="NCBI Taxonomy" id="106549"/>
    <lineage>
        <taxon>Eukaryota</taxon>
        <taxon>Viridiplantae</taxon>
        <taxon>Streptophyta</taxon>
        <taxon>Embryophyta</taxon>
        <taxon>Tracheophyta</taxon>
        <taxon>Spermatophyta</taxon>
        <taxon>Magnoliopsida</taxon>
        <taxon>eudicotyledons</taxon>
        <taxon>Gunneridae</taxon>
        <taxon>Pentapetalae</taxon>
        <taxon>rosids</taxon>
        <taxon>fabids</taxon>
        <taxon>Rosales</taxon>
        <taxon>Rosaceae</taxon>
        <taxon>Amygdaloideae</taxon>
        <taxon>Maleae</taxon>
        <taxon>Malus</taxon>
    </lineage>
</organism>
<dbReference type="EMBL" id="VIEB01000492">
    <property type="protein sequence ID" value="TQD89090.1"/>
    <property type="molecule type" value="Genomic_DNA"/>
</dbReference>
<dbReference type="AlphaFoldDB" id="A0A540LRG9"/>
<name>A0A540LRG9_MALBA</name>
<accession>A0A540LRG9</accession>
<dbReference type="Proteomes" id="UP000315295">
    <property type="component" value="Unassembled WGS sequence"/>
</dbReference>
<feature type="compositionally biased region" description="Basic and acidic residues" evidence="1">
    <location>
        <begin position="1"/>
        <end position="19"/>
    </location>
</feature>
<reference evidence="2 3" key="1">
    <citation type="journal article" date="2019" name="G3 (Bethesda)">
        <title>Sequencing of a Wild Apple (Malus baccata) Genome Unravels the Differences Between Cultivated and Wild Apple Species Regarding Disease Resistance and Cold Tolerance.</title>
        <authorList>
            <person name="Chen X."/>
        </authorList>
    </citation>
    <scope>NUCLEOTIDE SEQUENCE [LARGE SCALE GENOMIC DNA]</scope>
    <source>
        <strain evidence="3">cv. Shandingzi</strain>
        <tissue evidence="2">Leaves</tissue>
    </source>
</reference>
<sequence length="261" mass="28761">MSERGSKGSVHEKMSERGSKGSMFYPNLGSILNAGEYHNKNAHWDIESQTDDEDHESEAAGAYCDESLRSPLISCQTRSMGKPRSGGSALGVRCNTILMKGNVEASEAISSSMDTGGGWQLAYKYSDRVGEDGKKEGGIVGINGVLYYTPQVYEQASIAVLLFNIGLIPTCISLRKCHYNFLNASLHCYAHVANGYNWQKDSKCLKFESFLRDLSDEESDYEFEYEVLFDDTEEWVSANGLAGLSDMRGQTSSDKVESIGE</sequence>
<protein>
    <submittedName>
        <fullName evidence="2">Uncharacterized protein</fullName>
    </submittedName>
</protein>
<gene>
    <name evidence="2" type="ORF">C1H46_025378</name>
</gene>
<keyword evidence="3" id="KW-1185">Reference proteome</keyword>
<proteinExistence type="predicted"/>
<evidence type="ECO:0000256" key="1">
    <source>
        <dbReference type="SAM" id="MobiDB-lite"/>
    </source>
</evidence>
<evidence type="ECO:0000313" key="2">
    <source>
        <dbReference type="EMBL" id="TQD89090.1"/>
    </source>
</evidence>
<comment type="caution">
    <text evidence="2">The sequence shown here is derived from an EMBL/GenBank/DDBJ whole genome shotgun (WGS) entry which is preliminary data.</text>
</comment>